<comment type="subcellular location">
    <subcellularLocation>
        <location evidence="1">Membrane</location>
        <topology evidence="1">Multi-pass membrane protein</topology>
    </subcellularLocation>
</comment>
<keyword evidence="5 12" id="KW-1133">Transmembrane helix</keyword>
<evidence type="ECO:0000256" key="1">
    <source>
        <dbReference type="ARBA" id="ARBA00004141"/>
    </source>
</evidence>
<keyword evidence="4 11" id="KW-0812">Transmembrane</keyword>
<evidence type="ECO:0000256" key="12">
    <source>
        <dbReference type="SAM" id="Phobius"/>
    </source>
</evidence>
<proteinExistence type="inferred from homology"/>
<sequence length="171" mass="19712">MGNRCRLWTAICHASSKWCGYPGLRAHNPLTSPIFLRYRRTYSCGVKQPPHCKLMDSYCLKNLSYATEDCLAYRATNSMYTSYPGWDHTIDNFLRIVIYYEDLNYQLITEEPLYSIYRFIADIGGTLGLFIGASLVSVMELLQVALAVINYLCKKLCCRHGVNRVNRFHSK</sequence>
<dbReference type="GO" id="GO:0005886">
    <property type="term" value="C:plasma membrane"/>
    <property type="evidence" value="ECO:0007669"/>
    <property type="project" value="TreeGrafter"/>
</dbReference>
<name>A0AA88Y027_PINIB</name>
<keyword evidence="3 11" id="KW-0894">Sodium channel</keyword>
<comment type="caution">
    <text evidence="13">The sequence shown here is derived from an EMBL/GenBank/DDBJ whole genome shotgun (WGS) entry which is preliminary data.</text>
</comment>
<dbReference type="GO" id="GO:0015280">
    <property type="term" value="F:ligand-gated sodium channel activity"/>
    <property type="evidence" value="ECO:0007669"/>
    <property type="project" value="TreeGrafter"/>
</dbReference>
<keyword evidence="7 11" id="KW-0406">Ion transport</keyword>
<keyword evidence="8 12" id="KW-0472">Membrane</keyword>
<evidence type="ECO:0000256" key="7">
    <source>
        <dbReference type="ARBA" id="ARBA00023065"/>
    </source>
</evidence>
<gene>
    <name evidence="13" type="ORF">FSP39_019504</name>
</gene>
<reference evidence="13" key="1">
    <citation type="submission" date="2019-08" db="EMBL/GenBank/DDBJ databases">
        <title>The improved chromosome-level genome for the pearl oyster Pinctada fucata martensii using PacBio sequencing and Hi-C.</title>
        <authorList>
            <person name="Zheng Z."/>
        </authorList>
    </citation>
    <scope>NUCLEOTIDE SEQUENCE</scope>
    <source>
        <strain evidence="13">ZZ-2019</strain>
        <tissue evidence="13">Adductor muscle</tissue>
    </source>
</reference>
<keyword evidence="14" id="KW-1185">Reference proteome</keyword>
<evidence type="ECO:0000256" key="2">
    <source>
        <dbReference type="ARBA" id="ARBA00022448"/>
    </source>
</evidence>
<keyword evidence="2 11" id="KW-0813">Transport</keyword>
<keyword evidence="6" id="KW-0915">Sodium</keyword>
<evidence type="ECO:0000256" key="9">
    <source>
        <dbReference type="ARBA" id="ARBA00023201"/>
    </source>
</evidence>
<dbReference type="EMBL" id="VSWD01000008">
    <property type="protein sequence ID" value="KAK3095812.1"/>
    <property type="molecule type" value="Genomic_DNA"/>
</dbReference>
<dbReference type="Gene3D" id="1.10.287.770">
    <property type="entry name" value="YojJ-like"/>
    <property type="match status" value="1"/>
</dbReference>
<evidence type="ECO:0000256" key="4">
    <source>
        <dbReference type="ARBA" id="ARBA00022692"/>
    </source>
</evidence>
<dbReference type="Pfam" id="PF00858">
    <property type="entry name" value="ASC"/>
    <property type="match status" value="1"/>
</dbReference>
<keyword evidence="10 11" id="KW-0407">Ion channel</keyword>
<dbReference type="Proteomes" id="UP001186944">
    <property type="component" value="Unassembled WGS sequence"/>
</dbReference>
<dbReference type="InterPro" id="IPR001873">
    <property type="entry name" value="ENaC"/>
</dbReference>
<evidence type="ECO:0000256" key="6">
    <source>
        <dbReference type="ARBA" id="ARBA00023053"/>
    </source>
</evidence>
<evidence type="ECO:0000256" key="8">
    <source>
        <dbReference type="ARBA" id="ARBA00023136"/>
    </source>
</evidence>
<dbReference type="AlphaFoldDB" id="A0AA88Y027"/>
<accession>A0AA88Y027</accession>
<dbReference type="PRINTS" id="PR01078">
    <property type="entry name" value="AMINACHANNEL"/>
</dbReference>
<evidence type="ECO:0000313" key="14">
    <source>
        <dbReference type="Proteomes" id="UP001186944"/>
    </source>
</evidence>
<evidence type="ECO:0000256" key="11">
    <source>
        <dbReference type="RuleBase" id="RU000679"/>
    </source>
</evidence>
<feature type="transmembrane region" description="Helical" evidence="12">
    <location>
        <begin position="127"/>
        <end position="152"/>
    </location>
</feature>
<protein>
    <submittedName>
        <fullName evidence="13">Uncharacterized protein</fullName>
    </submittedName>
</protein>
<evidence type="ECO:0000256" key="3">
    <source>
        <dbReference type="ARBA" id="ARBA00022461"/>
    </source>
</evidence>
<comment type="similarity">
    <text evidence="11">Belongs to the amiloride-sensitive sodium channel (TC 1.A.6) family.</text>
</comment>
<evidence type="ECO:0000256" key="10">
    <source>
        <dbReference type="ARBA" id="ARBA00023303"/>
    </source>
</evidence>
<evidence type="ECO:0000313" key="13">
    <source>
        <dbReference type="EMBL" id="KAK3095812.1"/>
    </source>
</evidence>
<keyword evidence="9 11" id="KW-0739">Sodium transport</keyword>
<dbReference type="PANTHER" id="PTHR11690">
    <property type="entry name" value="AMILORIDE-SENSITIVE SODIUM CHANNEL-RELATED"/>
    <property type="match status" value="1"/>
</dbReference>
<evidence type="ECO:0000256" key="5">
    <source>
        <dbReference type="ARBA" id="ARBA00022989"/>
    </source>
</evidence>
<organism evidence="13 14">
    <name type="scientific">Pinctada imbricata</name>
    <name type="common">Atlantic pearl-oyster</name>
    <name type="synonym">Pinctada martensii</name>
    <dbReference type="NCBI Taxonomy" id="66713"/>
    <lineage>
        <taxon>Eukaryota</taxon>
        <taxon>Metazoa</taxon>
        <taxon>Spiralia</taxon>
        <taxon>Lophotrochozoa</taxon>
        <taxon>Mollusca</taxon>
        <taxon>Bivalvia</taxon>
        <taxon>Autobranchia</taxon>
        <taxon>Pteriomorphia</taxon>
        <taxon>Pterioida</taxon>
        <taxon>Pterioidea</taxon>
        <taxon>Pteriidae</taxon>
        <taxon>Pinctada</taxon>
    </lineage>
</organism>